<keyword evidence="3" id="KW-0378">Hydrolase</keyword>
<dbReference type="PANTHER" id="PTHR47396:SF1">
    <property type="entry name" value="ATP-DEPENDENT HELICASE IRC3-RELATED"/>
    <property type="match status" value="1"/>
</dbReference>
<evidence type="ECO:0000259" key="2">
    <source>
        <dbReference type="PROSITE" id="PS51192"/>
    </source>
</evidence>
<dbReference type="Gene3D" id="3.40.50.300">
    <property type="entry name" value="P-loop containing nucleotide triphosphate hydrolases"/>
    <property type="match status" value="2"/>
</dbReference>
<gene>
    <name evidence="3" type="ORF">GCM10011609_71260</name>
</gene>
<organism evidence="3 4">
    <name type="scientific">Lentzea pudingi</name>
    <dbReference type="NCBI Taxonomy" id="1789439"/>
    <lineage>
        <taxon>Bacteria</taxon>
        <taxon>Bacillati</taxon>
        <taxon>Actinomycetota</taxon>
        <taxon>Actinomycetes</taxon>
        <taxon>Pseudonocardiales</taxon>
        <taxon>Pseudonocardiaceae</taxon>
        <taxon>Lentzea</taxon>
    </lineage>
</organism>
<dbReference type="InterPro" id="IPR050742">
    <property type="entry name" value="Helicase_Restrict-Modif_Enz"/>
</dbReference>
<evidence type="ECO:0000256" key="1">
    <source>
        <dbReference type="SAM" id="MobiDB-lite"/>
    </source>
</evidence>
<dbReference type="InterPro" id="IPR006935">
    <property type="entry name" value="Helicase/UvrB_N"/>
</dbReference>
<dbReference type="NCBIfam" id="NF046051">
    <property type="entry name" value="restrict_EcoAI"/>
    <property type="match status" value="1"/>
</dbReference>
<keyword evidence="4" id="KW-1185">Reference proteome</keyword>
<keyword evidence="3" id="KW-0067">ATP-binding</keyword>
<evidence type="ECO:0000313" key="3">
    <source>
        <dbReference type="EMBL" id="GGN19898.1"/>
    </source>
</evidence>
<protein>
    <submittedName>
        <fullName evidence="3">DEAD/DEAH box helicase</fullName>
    </submittedName>
</protein>
<dbReference type="CDD" id="cd18032">
    <property type="entry name" value="DEXHc_RE_I_III_res"/>
    <property type="match status" value="1"/>
</dbReference>
<dbReference type="SUPFAM" id="SSF52540">
    <property type="entry name" value="P-loop containing nucleoside triphosphate hydrolases"/>
    <property type="match status" value="2"/>
</dbReference>
<dbReference type="EMBL" id="BMNC01000015">
    <property type="protein sequence ID" value="GGN19898.1"/>
    <property type="molecule type" value="Genomic_DNA"/>
</dbReference>
<proteinExistence type="predicted"/>
<dbReference type="PROSITE" id="PS51192">
    <property type="entry name" value="HELICASE_ATP_BIND_1"/>
    <property type="match status" value="1"/>
</dbReference>
<dbReference type="InterPro" id="IPR014001">
    <property type="entry name" value="Helicase_ATP-bd"/>
</dbReference>
<dbReference type="Gene3D" id="3.90.1570.30">
    <property type="match status" value="1"/>
</dbReference>
<dbReference type="Proteomes" id="UP000597656">
    <property type="component" value="Unassembled WGS sequence"/>
</dbReference>
<sequence length="899" mass="101146">MLAPPHRGWHQPGVPEGFPQLEVDDDQLADLEAMKHRVSAIDQVELSPARPRGSTAASAARDFGSKRVSPTMLSVVARRIVAVGDPDKAQLTETEIRTRYITPALSAAGWPLTSLREEYYYFSAGRIQVVGKSGVRKKPKKVDYLLEWRPNLPIAVVEAKDNIHGPGDGMQQALEYAEQLDVPSVFTSNGDSFVWHDRTGVRDEVEIEIPLDAFPSPAELYGIYKQWKGIADADEPVVASEFHDDGSGRRPRYYQRIAVNRAIEAIAKGQRRLLLVMATGTGKTYTAAQIIWRFMESFKSVNPGKSQARVLFLADRNILIDQAMMNDFAMFKGRMAKLSASRGTITKAANHDDPEGVGSKAVDKSFELYLSLYQAVSGSEEVDNVYKKFSPDFFDLVIIDECHRGSAREESAWRAILEYFSSACQLGLTATPKETATVSNIDYFGDPLYTYSLKQGIDDGFLAPYKVIRTALDIDTFGWRPRDGQVDDSGALIPDRHYGDRDIDNAIIFPERDKRVAERITEYLKGTDRYAKTIVFCEDIPHANRMRRILANLNADEVRKDSRYVMQITGDDQQGKQELDNFIDPEMPYPVIATTSKLLSTGVDAQTCKLIVMNSNIESMTDFKQMIGRGTRVRTDYGKWFFVIMDFKNVTRLFADKEFDGEPVKVYELTPGDDMVDAVHGIDDIDETEDDDKDPETLDQWVERPGSRTPRRKRIVVSGQQVTIIGEQVQMIGADGKPLTSSLREFVRKNLLERYPTVDVFVSSWLAAGQRSVLLDELTEAGAPLEDLAELQGEDIDPFDAARHVCFGHSPRRRRDRADAVRASGYLNRYQGGVHSVLEALLEKYIESGVRSIEDIAVLRVEPFRSMGRPIELIQPFGTRETYLKAVHDLEQQLYQEAQ</sequence>
<evidence type="ECO:0000313" key="4">
    <source>
        <dbReference type="Proteomes" id="UP000597656"/>
    </source>
</evidence>
<dbReference type="Pfam" id="PF04851">
    <property type="entry name" value="ResIII"/>
    <property type="match status" value="1"/>
</dbReference>
<keyword evidence="3" id="KW-0347">Helicase</keyword>
<comment type="caution">
    <text evidence="3">The sequence shown here is derived from an EMBL/GenBank/DDBJ whole genome shotgun (WGS) entry which is preliminary data.</text>
</comment>
<dbReference type="PANTHER" id="PTHR47396">
    <property type="entry name" value="TYPE I RESTRICTION ENZYME ECOKI R PROTEIN"/>
    <property type="match status" value="1"/>
</dbReference>
<name>A0ABQ2IQK2_9PSEU</name>
<dbReference type="SMART" id="SM00487">
    <property type="entry name" value="DEXDc"/>
    <property type="match status" value="1"/>
</dbReference>
<dbReference type="Pfam" id="PF08463">
    <property type="entry name" value="EcoEI_R_C"/>
    <property type="match status" value="1"/>
</dbReference>
<reference evidence="4" key="1">
    <citation type="journal article" date="2019" name="Int. J. Syst. Evol. Microbiol.">
        <title>The Global Catalogue of Microorganisms (GCM) 10K type strain sequencing project: providing services to taxonomists for standard genome sequencing and annotation.</title>
        <authorList>
            <consortium name="The Broad Institute Genomics Platform"/>
            <consortium name="The Broad Institute Genome Sequencing Center for Infectious Disease"/>
            <person name="Wu L."/>
            <person name="Ma J."/>
        </authorList>
    </citation>
    <scope>NUCLEOTIDE SEQUENCE [LARGE SCALE GENOMIC DNA]</scope>
    <source>
        <strain evidence="4">CGMCC 4.7319</strain>
    </source>
</reference>
<feature type="domain" description="Helicase ATP-binding" evidence="2">
    <location>
        <begin position="264"/>
        <end position="450"/>
    </location>
</feature>
<dbReference type="CDD" id="cd18799">
    <property type="entry name" value="SF2_C_EcoAI-like"/>
    <property type="match status" value="1"/>
</dbReference>
<keyword evidence="3" id="KW-0547">Nucleotide-binding</keyword>
<dbReference type="InterPro" id="IPR027417">
    <property type="entry name" value="P-loop_NTPase"/>
</dbReference>
<feature type="region of interest" description="Disordered" evidence="1">
    <location>
        <begin position="686"/>
        <end position="706"/>
    </location>
</feature>
<dbReference type="GO" id="GO:0004386">
    <property type="term" value="F:helicase activity"/>
    <property type="evidence" value="ECO:0007669"/>
    <property type="project" value="UniProtKB-KW"/>
</dbReference>
<dbReference type="InterPro" id="IPR013670">
    <property type="entry name" value="EcoEI_R_C_dom"/>
</dbReference>
<accession>A0ABQ2IQK2</accession>